<feature type="site" description="Catalytically relevant" evidence="6">
    <location>
        <position position="109"/>
    </location>
</feature>
<evidence type="ECO:0000259" key="9">
    <source>
        <dbReference type="PROSITE" id="PS51464"/>
    </source>
</evidence>
<dbReference type="GO" id="GO:0046872">
    <property type="term" value="F:metal ion binding"/>
    <property type="evidence" value="ECO:0007669"/>
    <property type="project" value="UniProtKB-KW"/>
</dbReference>
<evidence type="ECO:0000256" key="4">
    <source>
        <dbReference type="PIRNR" id="PIRNR004692"/>
    </source>
</evidence>
<dbReference type="SUPFAM" id="SSF53697">
    <property type="entry name" value="SIS domain"/>
    <property type="match status" value="1"/>
</dbReference>
<keyword evidence="2" id="KW-0677">Repeat</keyword>
<dbReference type="RefSeq" id="WP_039717230.1">
    <property type="nucleotide sequence ID" value="NZ_JTJC03000004.1"/>
</dbReference>
<dbReference type="Proteomes" id="UP000031532">
    <property type="component" value="Unassembled WGS sequence"/>
</dbReference>
<dbReference type="PANTHER" id="PTHR42745:SF1">
    <property type="entry name" value="ARABINOSE 5-PHOSPHATE ISOMERASE KDSD"/>
    <property type="match status" value="1"/>
</dbReference>
<dbReference type="PIRSF" id="PIRSF004692">
    <property type="entry name" value="KdsD_KpsF"/>
    <property type="match status" value="1"/>
</dbReference>
<evidence type="ECO:0000256" key="6">
    <source>
        <dbReference type="PIRSR" id="PIRSR004692-3"/>
    </source>
</evidence>
<dbReference type="InterPro" id="IPR004800">
    <property type="entry name" value="KdsD/KpsF-type"/>
</dbReference>
<evidence type="ECO:0000259" key="8">
    <source>
        <dbReference type="PROSITE" id="PS51371"/>
    </source>
</evidence>
<dbReference type="PROSITE" id="PS51464">
    <property type="entry name" value="SIS"/>
    <property type="match status" value="1"/>
</dbReference>
<organism evidence="10 11">
    <name type="scientific">Scytonema millei VB511283</name>
    <dbReference type="NCBI Taxonomy" id="1245923"/>
    <lineage>
        <taxon>Bacteria</taxon>
        <taxon>Bacillati</taxon>
        <taxon>Cyanobacteriota</taxon>
        <taxon>Cyanophyceae</taxon>
        <taxon>Nostocales</taxon>
        <taxon>Scytonemataceae</taxon>
        <taxon>Scytonema</taxon>
    </lineage>
</organism>
<name>A0A9X5E630_9CYAN</name>
<accession>A0A9X5E630</accession>
<dbReference type="NCBIfam" id="TIGR00393">
    <property type="entry name" value="kpsF"/>
    <property type="match status" value="1"/>
</dbReference>
<reference evidence="10 11" key="1">
    <citation type="journal article" date="2015" name="Genome Announc.">
        <title>Draft Genome Sequence of the Terrestrial Cyanobacterium Scytonema millei VB511283, Isolated from Eastern India.</title>
        <authorList>
            <person name="Sen D."/>
            <person name="Chandrababunaidu M.M."/>
            <person name="Singh D."/>
            <person name="Sanghi N."/>
            <person name="Ghorai A."/>
            <person name="Mishra G.P."/>
            <person name="Madduluri M."/>
            <person name="Adhikary S.P."/>
            <person name="Tripathy S."/>
        </authorList>
    </citation>
    <scope>NUCLEOTIDE SEQUENCE [LARGE SCALE GENOMIC DNA]</scope>
    <source>
        <strain evidence="10 11">VB511283</strain>
    </source>
</reference>
<evidence type="ECO:0000256" key="1">
    <source>
        <dbReference type="ARBA" id="ARBA00008165"/>
    </source>
</evidence>
<dbReference type="InterPro" id="IPR046342">
    <property type="entry name" value="CBS_dom_sf"/>
</dbReference>
<dbReference type="InterPro" id="IPR050986">
    <property type="entry name" value="GutQ/KpsF_isomerases"/>
</dbReference>
<dbReference type="FunFam" id="3.40.50.10490:FF:000011">
    <property type="entry name" value="Arabinose 5-phosphate isomerase"/>
    <property type="match status" value="1"/>
</dbReference>
<dbReference type="Gene3D" id="3.40.50.10490">
    <property type="entry name" value="Glucose-6-phosphate isomerase like protein, domain 1"/>
    <property type="match status" value="1"/>
</dbReference>
<feature type="binding site" evidence="5">
    <location>
        <position position="80"/>
    </location>
    <ligand>
        <name>Zn(2+)</name>
        <dbReference type="ChEBI" id="CHEBI:29105"/>
    </ligand>
</feature>
<dbReference type="PANTHER" id="PTHR42745">
    <property type="match status" value="1"/>
</dbReference>
<dbReference type="SMART" id="SM00116">
    <property type="entry name" value="CBS"/>
    <property type="match status" value="2"/>
</dbReference>
<keyword evidence="5" id="KW-0479">Metal-binding</keyword>
<evidence type="ECO:0000256" key="7">
    <source>
        <dbReference type="PROSITE-ProRule" id="PRU00703"/>
    </source>
</evidence>
<feature type="domain" description="CBS" evidence="8">
    <location>
        <begin position="277"/>
        <end position="330"/>
    </location>
</feature>
<dbReference type="InterPro" id="IPR001347">
    <property type="entry name" value="SIS_dom"/>
</dbReference>
<dbReference type="CDD" id="cd04604">
    <property type="entry name" value="CBS_pair_SIS_assoc"/>
    <property type="match status" value="1"/>
</dbReference>
<dbReference type="InterPro" id="IPR046348">
    <property type="entry name" value="SIS_dom_sf"/>
</dbReference>
<dbReference type="InterPro" id="IPR000644">
    <property type="entry name" value="CBS_dom"/>
</dbReference>
<keyword evidence="5" id="KW-0862">Zinc</keyword>
<keyword evidence="3 7" id="KW-0129">CBS domain</keyword>
<dbReference type="OrthoDB" id="9762536at2"/>
<dbReference type="PROSITE" id="PS51371">
    <property type="entry name" value="CBS"/>
    <property type="match status" value="2"/>
</dbReference>
<dbReference type="Pfam" id="PF00571">
    <property type="entry name" value="CBS"/>
    <property type="match status" value="2"/>
</dbReference>
<dbReference type="EMBL" id="JTJC03000004">
    <property type="protein sequence ID" value="NHC36035.1"/>
    <property type="molecule type" value="Genomic_DNA"/>
</dbReference>
<dbReference type="GO" id="GO:0019146">
    <property type="term" value="F:arabinose-5-phosphate isomerase activity"/>
    <property type="evidence" value="ECO:0007669"/>
    <property type="project" value="UniProtKB-ARBA"/>
</dbReference>
<feature type="site" description="Catalytically relevant" evidence="6">
    <location>
        <position position="150"/>
    </location>
</feature>
<keyword evidence="11" id="KW-1185">Reference proteome</keyword>
<dbReference type="InterPro" id="IPR035474">
    <property type="entry name" value="SIS_Kpsf"/>
</dbReference>
<dbReference type="AlphaFoldDB" id="A0A9X5E630"/>
<comment type="caution">
    <text evidence="10">The sequence shown here is derived from an EMBL/GenBank/DDBJ whole genome shotgun (WGS) entry which is preliminary data.</text>
</comment>
<dbReference type="CDD" id="cd05014">
    <property type="entry name" value="SIS_Kpsf"/>
    <property type="match status" value="1"/>
</dbReference>
<keyword evidence="10" id="KW-0413">Isomerase</keyword>
<evidence type="ECO:0000256" key="2">
    <source>
        <dbReference type="ARBA" id="ARBA00022737"/>
    </source>
</evidence>
<evidence type="ECO:0000313" key="10">
    <source>
        <dbReference type="EMBL" id="NHC36035.1"/>
    </source>
</evidence>
<evidence type="ECO:0000256" key="3">
    <source>
        <dbReference type="ARBA" id="ARBA00023122"/>
    </source>
</evidence>
<dbReference type="Pfam" id="PF01380">
    <property type="entry name" value="SIS"/>
    <property type="match status" value="1"/>
</dbReference>
<protein>
    <submittedName>
        <fullName evidence="10">KpsF/GutQ family sugar-phosphate isomerase</fullName>
    </submittedName>
</protein>
<evidence type="ECO:0000313" key="11">
    <source>
        <dbReference type="Proteomes" id="UP000031532"/>
    </source>
</evidence>
<sequence length="330" mass="35395">MQQILSQPYLKQVTDLLKLEAEAIARVAHRLQSEQVEQAVQLLANCQGKVVAIGVGKSGIVARKIAATLTSTGILAVYLHPSDALHGDIGIVSAGDVAVILSNSGETDEILGILPYLKYRQIPFIALVGNLKSTLARSADVALDTSVDKEACPFNLAPTTSTTVSLALGDALAMTLIQVKGFTSQDFAFNHPAGRLGKRLTLRVCDLMHGGSDNPKVVPQASWFEVLRAISEGGLGAVNVVDDTGYLVGIITDGDLRRWLQKVSLTNIETLSAGTMMTSNPTVVFPDLLAYDALQLMENRPHQLSVLPVVDREQQCLGLLRLHDIVRNGL</sequence>
<feature type="site" description="Catalytically relevant" evidence="6">
    <location>
        <position position="57"/>
    </location>
</feature>
<proteinExistence type="inferred from homology"/>
<feature type="domain" description="CBS" evidence="8">
    <location>
        <begin position="208"/>
        <end position="270"/>
    </location>
</feature>
<feature type="site" description="Catalytically relevant" evidence="6">
    <location>
        <position position="191"/>
    </location>
</feature>
<feature type="domain" description="SIS" evidence="9">
    <location>
        <begin position="39"/>
        <end position="182"/>
    </location>
</feature>
<dbReference type="Gene3D" id="3.10.580.10">
    <property type="entry name" value="CBS-domain"/>
    <property type="match status" value="1"/>
</dbReference>
<evidence type="ECO:0000256" key="5">
    <source>
        <dbReference type="PIRSR" id="PIRSR004692-2"/>
    </source>
</evidence>
<dbReference type="GO" id="GO:0097367">
    <property type="term" value="F:carbohydrate derivative binding"/>
    <property type="evidence" value="ECO:0007669"/>
    <property type="project" value="InterPro"/>
</dbReference>
<dbReference type="GO" id="GO:0005975">
    <property type="term" value="P:carbohydrate metabolic process"/>
    <property type="evidence" value="ECO:0007669"/>
    <property type="project" value="InterPro"/>
</dbReference>
<dbReference type="GO" id="GO:1901135">
    <property type="term" value="P:carbohydrate derivative metabolic process"/>
    <property type="evidence" value="ECO:0007669"/>
    <property type="project" value="InterPro"/>
</dbReference>
<gene>
    <name evidence="10" type="ORF">QH73_0015500</name>
</gene>
<comment type="similarity">
    <text evidence="1 4">Belongs to the SIS family. GutQ/KpsF subfamily.</text>
</comment>